<feature type="compositionally biased region" description="Polar residues" evidence="1">
    <location>
        <begin position="116"/>
        <end position="125"/>
    </location>
</feature>
<evidence type="ECO:0000256" key="1">
    <source>
        <dbReference type="SAM" id="MobiDB-lite"/>
    </source>
</evidence>
<feature type="compositionally biased region" description="Basic and acidic residues" evidence="1">
    <location>
        <begin position="247"/>
        <end position="260"/>
    </location>
</feature>
<reference evidence="3" key="1">
    <citation type="journal article" date="2014" name="Genome Announc.">
        <title>Draft genome sequence of the plant-pathogenic soil fungus Rhizoctonia solani anastomosis group 3 strain Rhs1AP.</title>
        <authorList>
            <person name="Cubeta M.A."/>
            <person name="Thomas E."/>
            <person name="Dean R.A."/>
            <person name="Jabaji S."/>
            <person name="Neate S.M."/>
            <person name="Tavantzis S."/>
            <person name="Toda T."/>
            <person name="Vilgalys R."/>
            <person name="Bharathan N."/>
            <person name="Fedorova-Abrams N."/>
            <person name="Pakala S.B."/>
            <person name="Pakala S.M."/>
            <person name="Zafar N."/>
            <person name="Joardar V."/>
            <person name="Losada L."/>
            <person name="Nierman W.C."/>
        </authorList>
    </citation>
    <scope>NUCLEOTIDE SEQUENCE [LARGE SCALE GENOMIC DNA]</scope>
    <source>
        <strain evidence="3">AG-3</strain>
    </source>
</reference>
<feature type="compositionally biased region" description="Polar residues" evidence="1">
    <location>
        <begin position="217"/>
        <end position="227"/>
    </location>
</feature>
<protein>
    <submittedName>
        <fullName evidence="2">Uncharacterized protein</fullName>
    </submittedName>
</protein>
<feature type="compositionally biased region" description="Polar residues" evidence="1">
    <location>
        <begin position="233"/>
        <end position="246"/>
    </location>
</feature>
<organism evidence="2 3">
    <name type="scientific">Rhizoctonia solani AG-3 Rhs1AP</name>
    <dbReference type="NCBI Taxonomy" id="1086054"/>
    <lineage>
        <taxon>Eukaryota</taxon>
        <taxon>Fungi</taxon>
        <taxon>Dikarya</taxon>
        <taxon>Basidiomycota</taxon>
        <taxon>Agaricomycotina</taxon>
        <taxon>Agaricomycetes</taxon>
        <taxon>Cantharellales</taxon>
        <taxon>Ceratobasidiaceae</taxon>
        <taxon>Rhizoctonia</taxon>
    </lineage>
</organism>
<gene>
    <name evidence="2" type="ORF">RSOL_558570</name>
</gene>
<evidence type="ECO:0000313" key="2">
    <source>
        <dbReference type="EMBL" id="EUC67695.1"/>
    </source>
</evidence>
<sequence>MLPIFSMAWFGIGVRMVSIAGMKDRTKIWHLELINPLLDGVEGLGTNAARERVQWVGAIWRSAAPSETICSGVSDTYRSESYRSETAQTGAGEMYRSETPIYRSKTPRNGAHTYRRGSQTYQGDGTSEAEAKPYQGEGGSQTYWSDGGSQTYRSGAGNQTYQSDGGSEAGLSVPRSKTYRSETARNAGSDCPKPDVLHATETYRSQSRSQSRPRSAVSGTYTAGSKTYRSEGSYHSGSKTYCTHGSDTYRESESRAETPRPDTYTNTESETYRAASGSEGGASGFINQLYPRDLDAETVTGQSPSSHAKVVLKALLAKVAPKADTLKVRPLTLRARAPTSAGRRHTKIHKHIHRCILKIQAPTFLPTSTLKKALKTIPKKMTHTP</sequence>
<dbReference type="EMBL" id="JATN01000169">
    <property type="protein sequence ID" value="EUC67695.1"/>
    <property type="molecule type" value="Genomic_DNA"/>
</dbReference>
<feature type="region of interest" description="Disordered" evidence="1">
    <location>
        <begin position="81"/>
        <end position="280"/>
    </location>
</feature>
<evidence type="ECO:0000313" key="3">
    <source>
        <dbReference type="Proteomes" id="UP000030108"/>
    </source>
</evidence>
<feature type="compositionally biased region" description="Polar residues" evidence="1">
    <location>
        <begin position="140"/>
        <end position="165"/>
    </location>
</feature>
<proteinExistence type="predicted"/>
<name>X8JUV0_9AGAM</name>
<dbReference type="OrthoDB" id="2507336at2759"/>
<comment type="caution">
    <text evidence="2">The sequence shown here is derived from an EMBL/GenBank/DDBJ whole genome shotgun (WGS) entry which is preliminary data.</text>
</comment>
<dbReference type="Proteomes" id="UP000030108">
    <property type="component" value="Unassembled WGS sequence"/>
</dbReference>
<accession>X8JUV0</accession>
<feature type="compositionally biased region" description="Low complexity" evidence="1">
    <location>
        <begin position="204"/>
        <end position="215"/>
    </location>
</feature>
<dbReference type="AlphaFoldDB" id="X8JUV0"/>
<feature type="non-terminal residue" evidence="2">
    <location>
        <position position="385"/>
    </location>
</feature>